<dbReference type="Pfam" id="PF07969">
    <property type="entry name" value="Amidohydro_3"/>
    <property type="match status" value="1"/>
</dbReference>
<dbReference type="InterPro" id="IPR011059">
    <property type="entry name" value="Metal-dep_hydrolase_composite"/>
</dbReference>
<dbReference type="InterPro" id="IPR033932">
    <property type="entry name" value="YtcJ-like"/>
</dbReference>
<dbReference type="PROSITE" id="PS51257">
    <property type="entry name" value="PROKAR_LIPOPROTEIN"/>
    <property type="match status" value="1"/>
</dbReference>
<dbReference type="RefSeq" id="WP_202335361.1">
    <property type="nucleotide sequence ID" value="NZ_CP068439.1"/>
</dbReference>
<feature type="signal peptide" evidence="1">
    <location>
        <begin position="1"/>
        <end position="17"/>
    </location>
</feature>
<reference evidence="3 4" key="1">
    <citation type="submission" date="2021-01" db="EMBL/GenBank/DDBJ databases">
        <title>Aequorivita sp. strain KX20305, a bacterium isolated from the sediment collected at a cold seep field in South China Sea.</title>
        <authorList>
            <person name="Zhang H."/>
            <person name="Li C."/>
        </authorList>
    </citation>
    <scope>NUCLEOTIDE SEQUENCE [LARGE SCALE GENOMIC DNA]</scope>
    <source>
        <strain evidence="3 4">KX20305</strain>
    </source>
</reference>
<evidence type="ECO:0000313" key="4">
    <source>
        <dbReference type="Proteomes" id="UP000629420"/>
    </source>
</evidence>
<dbReference type="Gene3D" id="3.20.20.140">
    <property type="entry name" value="Metal-dependent hydrolases"/>
    <property type="match status" value="1"/>
</dbReference>
<dbReference type="InterPro" id="IPR032466">
    <property type="entry name" value="Metal_Hydrolase"/>
</dbReference>
<evidence type="ECO:0000259" key="2">
    <source>
        <dbReference type="Pfam" id="PF07969"/>
    </source>
</evidence>
<dbReference type="PANTHER" id="PTHR22642">
    <property type="entry name" value="IMIDAZOLONEPROPIONASE"/>
    <property type="match status" value="1"/>
</dbReference>
<dbReference type="Gene3D" id="3.10.310.70">
    <property type="match status" value="1"/>
</dbReference>
<evidence type="ECO:0000256" key="1">
    <source>
        <dbReference type="SAM" id="SignalP"/>
    </source>
</evidence>
<dbReference type="CDD" id="cd01300">
    <property type="entry name" value="YtcJ_like"/>
    <property type="match status" value="1"/>
</dbReference>
<name>A0ABX7DNL1_9FLAO</name>
<dbReference type="SUPFAM" id="SSF51338">
    <property type="entry name" value="Composite domain of metallo-dependent hydrolases"/>
    <property type="match status" value="1"/>
</dbReference>
<dbReference type="PANTHER" id="PTHR22642:SF2">
    <property type="entry name" value="PROTEIN LONG AFTER FAR-RED 3"/>
    <property type="match status" value="1"/>
</dbReference>
<proteinExistence type="predicted"/>
<dbReference type="EMBL" id="CP068439">
    <property type="protein sequence ID" value="QQX75543.1"/>
    <property type="molecule type" value="Genomic_DNA"/>
</dbReference>
<feature type="domain" description="Amidohydrolase 3" evidence="2">
    <location>
        <begin position="69"/>
        <end position="542"/>
    </location>
</feature>
<accession>A0ABX7DNL1</accession>
<gene>
    <name evidence="3" type="ORF">JK629_09295</name>
</gene>
<organism evidence="3 4">
    <name type="scientific">Aequorivita iocasae</name>
    <dbReference type="NCBI Taxonomy" id="2803865"/>
    <lineage>
        <taxon>Bacteria</taxon>
        <taxon>Pseudomonadati</taxon>
        <taxon>Bacteroidota</taxon>
        <taxon>Flavobacteriia</taxon>
        <taxon>Flavobacteriales</taxon>
        <taxon>Flavobacteriaceae</taxon>
        <taxon>Aequorivita</taxon>
    </lineage>
</organism>
<keyword evidence="1" id="KW-0732">Signal</keyword>
<dbReference type="Gene3D" id="2.30.40.10">
    <property type="entry name" value="Urease, subunit C, domain 1"/>
    <property type="match status" value="1"/>
</dbReference>
<feature type="chain" id="PRO_5046523304" evidence="1">
    <location>
        <begin position="18"/>
        <end position="545"/>
    </location>
</feature>
<dbReference type="SUPFAM" id="SSF51556">
    <property type="entry name" value="Metallo-dependent hydrolases"/>
    <property type="match status" value="1"/>
</dbReference>
<dbReference type="Proteomes" id="UP000629420">
    <property type="component" value="Chromosome"/>
</dbReference>
<evidence type="ECO:0000313" key="3">
    <source>
        <dbReference type="EMBL" id="QQX75543.1"/>
    </source>
</evidence>
<dbReference type="InterPro" id="IPR013108">
    <property type="entry name" value="Amidohydro_3"/>
</dbReference>
<protein>
    <submittedName>
        <fullName evidence="3">Amidohydrolase</fullName>
    </submittedName>
</protein>
<sequence>MQKLLFLLLAIAIASCAPEKIPADLLIKNATIYTVDKDFSTANALVVKDGKILEIGLKPELELKYKIKETYDAKGNTVVPGLIDAHAHLYGLGMSLQQVDLVGTTSFEEILGRVVAFQEEKNMPYIIGRGWDQNDWDDKSFPTKKELDSLFPNTPVSLRRIDGHAMLVNSKALELAGITSKTKVAGGEIVLENGEPTGIIVDAPMRLIGKTFPEITAEVSTEALLEAEKLCLQYGLTTVDDAGLDRNIIELIDALQKEGKFKLRMYAMVSNSPQNRDYYLSNGIYKTERLNVRSFKVYADGALGSRGAAMREPYSDMPHHFGAMITTADSLDYLAQKIAASEFQMNTHAIGDSANIAVLRAYKKALEGKTDRRWRVEHAQIISAGDFNYFDDNNNILPSVQPTHATSDMYWAEDRVGAERIKGAYAYKELLDKAGSIALGTDFPVEQVNPMYTFYAAVARKDLKNYPENGFQMKDALTREEALKGMTIWAAFANFEENEKGSIEVGKFADFTVLDKDIMNVDDKELPNTKVLATFINGEMVYQAK</sequence>
<keyword evidence="4" id="KW-1185">Reference proteome</keyword>